<gene>
    <name evidence="2" type="ORF">GCM10022403_062590</name>
</gene>
<keyword evidence="1" id="KW-0732">Signal</keyword>
<evidence type="ECO:0000313" key="2">
    <source>
        <dbReference type="EMBL" id="GAA3820656.1"/>
    </source>
</evidence>
<sequence length="153" mass="15682">MRVLAVGAAALGVVVTAAPPSGADGAPVAGLSYHGVVSMTGGQVDLRLTPRNHGPSAVPEATVRLSWSVAPENGQLLPAGCVRSGPRVMLCRVGALAAGAVGEQIEVRLRLRGAPSEVLVEIGTEWSAGVVDGSRKAGRERVLVLDTGDEYYF</sequence>
<comment type="caution">
    <text evidence="2">The sequence shown here is derived from an EMBL/GenBank/DDBJ whole genome shotgun (WGS) entry which is preliminary data.</text>
</comment>
<organism evidence="2 3">
    <name type="scientific">Streptomyces coacervatus</name>
    <dbReference type="NCBI Taxonomy" id="647381"/>
    <lineage>
        <taxon>Bacteria</taxon>
        <taxon>Bacillati</taxon>
        <taxon>Actinomycetota</taxon>
        <taxon>Actinomycetes</taxon>
        <taxon>Kitasatosporales</taxon>
        <taxon>Streptomycetaceae</taxon>
        <taxon>Streptomyces</taxon>
    </lineage>
</organism>
<evidence type="ECO:0000256" key="1">
    <source>
        <dbReference type="SAM" id="SignalP"/>
    </source>
</evidence>
<evidence type="ECO:0008006" key="4">
    <source>
        <dbReference type="Google" id="ProtNLM"/>
    </source>
</evidence>
<evidence type="ECO:0000313" key="3">
    <source>
        <dbReference type="Proteomes" id="UP001501009"/>
    </source>
</evidence>
<dbReference type="Proteomes" id="UP001501009">
    <property type="component" value="Unassembled WGS sequence"/>
</dbReference>
<proteinExistence type="predicted"/>
<name>A0ABP7IK43_9ACTN</name>
<keyword evidence="3" id="KW-1185">Reference proteome</keyword>
<accession>A0ABP7IK43</accession>
<feature type="signal peptide" evidence="1">
    <location>
        <begin position="1"/>
        <end position="23"/>
    </location>
</feature>
<dbReference type="EMBL" id="BAABDE010000024">
    <property type="protein sequence ID" value="GAA3820656.1"/>
    <property type="molecule type" value="Genomic_DNA"/>
</dbReference>
<feature type="chain" id="PRO_5047240582" description="DUF11 domain-containing protein" evidence="1">
    <location>
        <begin position="24"/>
        <end position="153"/>
    </location>
</feature>
<reference evidence="3" key="1">
    <citation type="journal article" date="2019" name="Int. J. Syst. Evol. Microbiol.">
        <title>The Global Catalogue of Microorganisms (GCM) 10K type strain sequencing project: providing services to taxonomists for standard genome sequencing and annotation.</title>
        <authorList>
            <consortium name="The Broad Institute Genomics Platform"/>
            <consortium name="The Broad Institute Genome Sequencing Center for Infectious Disease"/>
            <person name="Wu L."/>
            <person name="Ma J."/>
        </authorList>
    </citation>
    <scope>NUCLEOTIDE SEQUENCE [LARGE SCALE GENOMIC DNA]</scope>
    <source>
        <strain evidence="3">JCM 17138</strain>
    </source>
</reference>
<protein>
    <recommendedName>
        <fullName evidence="4">DUF11 domain-containing protein</fullName>
    </recommendedName>
</protein>